<dbReference type="PROSITE" id="PS51762">
    <property type="entry name" value="GH16_2"/>
    <property type="match status" value="1"/>
</dbReference>
<keyword evidence="12" id="KW-1185">Reference proteome</keyword>
<keyword evidence="4" id="KW-0399">Innate immunity</keyword>
<evidence type="ECO:0000256" key="2">
    <source>
        <dbReference type="ARBA" id="ARBA00008781"/>
    </source>
</evidence>
<feature type="chain" id="PRO_5009327517" evidence="8">
    <location>
        <begin position="27"/>
        <end position="487"/>
    </location>
</feature>
<dbReference type="PROSITE" id="PS51257">
    <property type="entry name" value="PROKAR_LIPOPROTEIN"/>
    <property type="match status" value="1"/>
</dbReference>
<accession>A0A1I8PY92</accession>
<dbReference type="InterPro" id="IPR000757">
    <property type="entry name" value="Beta-glucanase-like"/>
</dbReference>
<dbReference type="VEuPathDB" id="VectorBase:SCAU012192"/>
<keyword evidence="5 8" id="KW-0732">Signal</keyword>
<evidence type="ECO:0000313" key="12">
    <source>
        <dbReference type="Proteomes" id="UP000095300"/>
    </source>
</evidence>
<keyword evidence="3" id="KW-0964">Secreted</keyword>
<comment type="subcellular location">
    <subcellularLocation>
        <location evidence="1">Secreted</location>
    </subcellularLocation>
</comment>
<dbReference type="InterPro" id="IPR031756">
    <property type="entry name" value="BGBP_N"/>
</dbReference>
<dbReference type="GO" id="GO:0004553">
    <property type="term" value="F:hydrolase activity, hydrolyzing O-glycosyl compounds"/>
    <property type="evidence" value="ECO:0007669"/>
    <property type="project" value="InterPro"/>
</dbReference>
<dbReference type="PANTHER" id="PTHR10963">
    <property type="entry name" value="GLYCOSYL HYDROLASE-RELATED"/>
    <property type="match status" value="1"/>
</dbReference>
<evidence type="ECO:0000256" key="3">
    <source>
        <dbReference type="ARBA" id="ARBA00022525"/>
    </source>
</evidence>
<protein>
    <submittedName>
        <fullName evidence="11">Uncharacterized protein</fullName>
    </submittedName>
</protein>
<dbReference type="PANTHER" id="PTHR10963:SF60">
    <property type="entry name" value="GRAM-NEGATIVE BACTERIA-BINDING PROTEIN 1-RELATED"/>
    <property type="match status" value="1"/>
</dbReference>
<dbReference type="Gene3D" id="2.60.40.2140">
    <property type="entry name" value="Beta-1,3-glucan-recognition protein, N-terminal domain"/>
    <property type="match status" value="1"/>
</dbReference>
<dbReference type="GO" id="GO:0005975">
    <property type="term" value="P:carbohydrate metabolic process"/>
    <property type="evidence" value="ECO:0007669"/>
    <property type="project" value="InterPro"/>
</dbReference>
<evidence type="ECO:0000259" key="9">
    <source>
        <dbReference type="PROSITE" id="PS51762"/>
    </source>
</evidence>
<dbReference type="GO" id="GO:0005576">
    <property type="term" value="C:extracellular region"/>
    <property type="evidence" value="ECO:0007669"/>
    <property type="project" value="UniProtKB-SubCell"/>
</dbReference>
<organism evidence="11 12">
    <name type="scientific">Stomoxys calcitrans</name>
    <name type="common">Stable fly</name>
    <name type="synonym">Conops calcitrans</name>
    <dbReference type="NCBI Taxonomy" id="35570"/>
    <lineage>
        <taxon>Eukaryota</taxon>
        <taxon>Metazoa</taxon>
        <taxon>Ecdysozoa</taxon>
        <taxon>Arthropoda</taxon>
        <taxon>Hexapoda</taxon>
        <taxon>Insecta</taxon>
        <taxon>Pterygota</taxon>
        <taxon>Neoptera</taxon>
        <taxon>Endopterygota</taxon>
        <taxon>Diptera</taxon>
        <taxon>Brachycera</taxon>
        <taxon>Muscomorpha</taxon>
        <taxon>Muscoidea</taxon>
        <taxon>Muscidae</taxon>
        <taxon>Stomoxys</taxon>
    </lineage>
</organism>
<dbReference type="InterPro" id="IPR013320">
    <property type="entry name" value="ConA-like_dom_sf"/>
</dbReference>
<name>A0A1I8PY92_STOCA</name>
<dbReference type="InterPro" id="IPR043030">
    <property type="entry name" value="BGBP_N_sf"/>
</dbReference>
<dbReference type="InterPro" id="IPR050546">
    <property type="entry name" value="Glycosyl_Hydrlase_16"/>
</dbReference>
<feature type="domain" description="GH16" evidence="9">
    <location>
        <begin position="125"/>
        <end position="487"/>
    </location>
</feature>
<evidence type="ECO:0000256" key="8">
    <source>
        <dbReference type="SAM" id="SignalP"/>
    </source>
</evidence>
<dbReference type="EnsemblMetazoa" id="SCAU012192-RA">
    <property type="protein sequence ID" value="SCAU012192-PA"/>
    <property type="gene ID" value="SCAU012192"/>
</dbReference>
<evidence type="ECO:0000256" key="4">
    <source>
        <dbReference type="ARBA" id="ARBA00022588"/>
    </source>
</evidence>
<sequence length="487" mass="55334">MPKIVAGAQYLTLFISLSCLSCELLASDYEVPTAKIEVFYPKGFQVSIPHEEGITLFAFHGKLNEEMVGLEAGTWARDIVKHKDGRWTFRDRVTKLALGDTLYYWTYVIYKGLGYREDDGVYVVNEYANTTTPTVKTDDLPVVDDRPLDKGTCTGAVTIVNGAPVRCAKQLVFEENFDGTYLDNTKWTVERRIPQSPNYEFCLYLDDVADVLQISQGMVSIKPKPFQKHFGRKSAKRPLVLGSKCTGAQGSDECSLTPQGLNIIPPIISAQFSTKGKFSFKYGSVEVRAKMPRGMWIFPQLWLDPSNPVYGEKEYRSGQMRMAQSRDNGREQDLLTGLLLNAVEPWHSLKLCINKSTNAQLSEVFHLYQLLWTPNFIAFSVDNNEYCRFEIPDEEHAFRNLQQNDHYLPNREILQSGSKWAPFDQEFALTVGLGVGGFNDFPDMIWAEEKPWRNIDPKALKNFATAYRDDCLSNCAFQVDNIKIYSV</sequence>
<evidence type="ECO:0000256" key="5">
    <source>
        <dbReference type="ARBA" id="ARBA00022729"/>
    </source>
</evidence>
<keyword evidence="7" id="KW-0325">Glycoprotein</keyword>
<evidence type="ECO:0000256" key="1">
    <source>
        <dbReference type="ARBA" id="ARBA00004613"/>
    </source>
</evidence>
<dbReference type="AlphaFoldDB" id="A0A1I8PY92"/>
<gene>
    <name evidence="11" type="primary">106087885</name>
</gene>
<dbReference type="SUPFAM" id="SSF49899">
    <property type="entry name" value="Concanavalin A-like lectins/glucanases"/>
    <property type="match status" value="1"/>
</dbReference>
<evidence type="ECO:0000256" key="7">
    <source>
        <dbReference type="ARBA" id="ARBA00023180"/>
    </source>
</evidence>
<keyword evidence="6" id="KW-0391">Immunity</keyword>
<dbReference type="FunFam" id="2.60.40.2140:FF:000001">
    <property type="entry name" value="Beta-1,3-glucan-binding protein"/>
    <property type="match status" value="1"/>
</dbReference>
<evidence type="ECO:0000313" key="11">
    <source>
        <dbReference type="EnsemblMetazoa" id="SCAU012192-PA"/>
    </source>
</evidence>
<dbReference type="OrthoDB" id="4781at2759"/>
<reference evidence="11" key="1">
    <citation type="submission" date="2020-05" db="UniProtKB">
        <authorList>
            <consortium name="EnsemblMetazoa"/>
        </authorList>
    </citation>
    <scope>IDENTIFICATION</scope>
    <source>
        <strain evidence="11">USDA</strain>
    </source>
</reference>
<dbReference type="GO" id="GO:0045088">
    <property type="term" value="P:regulation of innate immune response"/>
    <property type="evidence" value="ECO:0007669"/>
    <property type="project" value="UniProtKB-ARBA"/>
</dbReference>
<dbReference type="KEGG" id="scac:106087885"/>
<proteinExistence type="inferred from homology"/>
<feature type="signal peptide" evidence="8">
    <location>
        <begin position="1"/>
        <end position="26"/>
    </location>
</feature>
<dbReference type="GO" id="GO:0045087">
    <property type="term" value="P:innate immune response"/>
    <property type="evidence" value="ECO:0007669"/>
    <property type="project" value="UniProtKB-KW"/>
</dbReference>
<dbReference type="STRING" id="35570.A0A1I8PY92"/>
<dbReference type="Proteomes" id="UP000095300">
    <property type="component" value="Unassembled WGS sequence"/>
</dbReference>
<dbReference type="Gene3D" id="2.60.120.200">
    <property type="match status" value="1"/>
</dbReference>
<comment type="similarity">
    <text evidence="2">Belongs to the insect beta-1,3-glucan binding protein family.</text>
</comment>
<evidence type="ECO:0000259" key="10">
    <source>
        <dbReference type="PROSITE" id="PS51969"/>
    </source>
</evidence>
<evidence type="ECO:0000256" key="6">
    <source>
        <dbReference type="ARBA" id="ARBA00022859"/>
    </source>
</evidence>
<dbReference type="GO" id="GO:0030246">
    <property type="term" value="F:carbohydrate binding"/>
    <property type="evidence" value="ECO:0007669"/>
    <property type="project" value="InterPro"/>
</dbReference>
<dbReference type="Pfam" id="PF15886">
    <property type="entry name" value="CBM39"/>
    <property type="match status" value="1"/>
</dbReference>
<dbReference type="PROSITE" id="PS51969">
    <property type="entry name" value="CBM39"/>
    <property type="match status" value="1"/>
</dbReference>
<feature type="domain" description="CBM39" evidence="10">
    <location>
        <begin position="29"/>
        <end position="129"/>
    </location>
</feature>